<protein>
    <submittedName>
        <fullName evidence="4">Redox-active disulfide protein 2</fullName>
    </submittedName>
</protein>
<feature type="active site" description="Nucleophile" evidence="1">
    <location>
        <position position="10"/>
    </location>
</feature>
<evidence type="ECO:0000256" key="2">
    <source>
        <dbReference type="PIRSR" id="PIRSR037031-51"/>
    </source>
</evidence>
<dbReference type="Pfam" id="PF13192">
    <property type="entry name" value="Thioredoxin_3"/>
    <property type="match status" value="1"/>
</dbReference>
<evidence type="ECO:0000313" key="5">
    <source>
        <dbReference type="Proteomes" id="UP000005096"/>
    </source>
</evidence>
<accession>E3CWN4</accession>
<dbReference type="STRING" id="584708.Apau_0101"/>
<dbReference type="InterPro" id="IPR012336">
    <property type="entry name" value="Thioredoxin-like_fold"/>
</dbReference>
<dbReference type="AlphaFoldDB" id="E3CWN4"/>
<dbReference type="RefSeq" id="WP_006299679.1">
    <property type="nucleotide sequence ID" value="NZ_CM001022.1"/>
</dbReference>
<dbReference type="SUPFAM" id="SSF52833">
    <property type="entry name" value="Thioredoxin-like"/>
    <property type="match status" value="1"/>
</dbReference>
<name>E3CWN4_9BACT</name>
<feature type="active site" description="Nucleophile" evidence="1">
    <location>
        <position position="13"/>
    </location>
</feature>
<evidence type="ECO:0000313" key="4">
    <source>
        <dbReference type="EMBL" id="EFQ22539.1"/>
    </source>
</evidence>
<dbReference type="HOGENOM" id="CLU_090389_18_2_0"/>
<dbReference type="Gene3D" id="3.40.30.10">
    <property type="entry name" value="Glutaredoxin"/>
    <property type="match status" value="1"/>
</dbReference>
<organism evidence="4 5">
    <name type="scientific">Aminomonas paucivorans DSM 12260</name>
    <dbReference type="NCBI Taxonomy" id="584708"/>
    <lineage>
        <taxon>Bacteria</taxon>
        <taxon>Thermotogati</taxon>
        <taxon>Synergistota</taxon>
        <taxon>Synergistia</taxon>
        <taxon>Synergistales</taxon>
        <taxon>Synergistaceae</taxon>
        <taxon>Aminomonas</taxon>
    </lineage>
</organism>
<dbReference type="EMBL" id="CM001022">
    <property type="protein sequence ID" value="EFQ22539.1"/>
    <property type="molecule type" value="Genomic_DNA"/>
</dbReference>
<keyword evidence="5" id="KW-1185">Reference proteome</keyword>
<keyword evidence="2" id="KW-1015">Disulfide bond</keyword>
<dbReference type="OrthoDB" id="9800630at2"/>
<dbReference type="Proteomes" id="UP000005096">
    <property type="component" value="Chromosome"/>
</dbReference>
<dbReference type="PIRSF" id="PIRSF037031">
    <property type="entry name" value="Redox_disulphide_2"/>
    <property type="match status" value="1"/>
</dbReference>
<proteinExistence type="predicted"/>
<evidence type="ECO:0000256" key="1">
    <source>
        <dbReference type="PIRSR" id="PIRSR037031-50"/>
    </source>
</evidence>
<dbReference type="InterPro" id="IPR005243">
    <property type="entry name" value="THIRX-like_proc"/>
</dbReference>
<evidence type="ECO:0000259" key="3">
    <source>
        <dbReference type="Pfam" id="PF13192"/>
    </source>
</evidence>
<dbReference type="PANTHER" id="PTHR36450">
    <property type="entry name" value="THIOREDOXIN"/>
    <property type="match status" value="1"/>
</dbReference>
<sequence length="77" mass="8127">MKIEVLGMGCAKCTKLEENARAAVAALGIEATIEHVKDMDRILDYGVMITPGLVVDGKVVASGKVPSSEDIQKLIQG</sequence>
<gene>
    <name evidence="4" type="ORF">Apau_0101</name>
</gene>
<feature type="disulfide bond" description="Redox-active" evidence="2">
    <location>
        <begin position="10"/>
        <end position="13"/>
    </location>
</feature>
<dbReference type="PaxDb" id="584708-Apau_0101"/>
<dbReference type="NCBIfam" id="TIGR00412">
    <property type="entry name" value="redox_disulf_2"/>
    <property type="match status" value="1"/>
</dbReference>
<reference evidence="4 5" key="1">
    <citation type="journal article" date="2010" name="Stand. Genomic Sci.">
        <title>Non-contiguous finished genome sequence of Aminomonas paucivorans type strain (GLU-3).</title>
        <authorList>
            <person name="Pitluck S."/>
            <person name="Yasawong M."/>
            <person name="Held B."/>
            <person name="Lapidus A."/>
            <person name="Nolan M."/>
            <person name="Copeland A."/>
            <person name="Lucas S."/>
            <person name="Del Rio T.G."/>
            <person name="Tice H."/>
            <person name="Cheng J.F."/>
            <person name="Chertkov O."/>
            <person name="Goodwin L."/>
            <person name="Tapia R."/>
            <person name="Han C."/>
            <person name="Liolios K."/>
            <person name="Ivanova N."/>
            <person name="Mavromatis K."/>
            <person name="Ovchinnikova G."/>
            <person name="Pati A."/>
            <person name="Chen A."/>
            <person name="Palaniappan K."/>
            <person name="Land M."/>
            <person name="Hauser L."/>
            <person name="Chang Y.J."/>
            <person name="Jeffries C.D."/>
            <person name="Pukall R."/>
            <person name="Spring S."/>
            <person name="Rohde M."/>
            <person name="Sikorski J."/>
            <person name="Goker M."/>
            <person name="Woyke T."/>
            <person name="Bristow J."/>
            <person name="Eisen J.A."/>
            <person name="Markowitz V."/>
            <person name="Hugenholtz P."/>
            <person name="Kyrpides N.C."/>
            <person name="Klenk H.P."/>
        </authorList>
    </citation>
    <scope>NUCLEOTIDE SEQUENCE [LARGE SCALE GENOMIC DNA]</scope>
    <source>
        <strain evidence="4 5">DSM 12260</strain>
    </source>
</reference>
<feature type="domain" description="Thioredoxin-like fold" evidence="3">
    <location>
        <begin position="1"/>
        <end position="76"/>
    </location>
</feature>
<keyword evidence="2" id="KW-0676">Redox-active center</keyword>
<dbReference type="eggNOG" id="COG0526">
    <property type="taxonomic scope" value="Bacteria"/>
</dbReference>
<dbReference type="PANTHER" id="PTHR36450:SF1">
    <property type="entry name" value="THIOREDOXIN"/>
    <property type="match status" value="1"/>
</dbReference>
<dbReference type="InterPro" id="IPR036249">
    <property type="entry name" value="Thioredoxin-like_sf"/>
</dbReference>